<keyword evidence="4" id="KW-1185">Reference proteome</keyword>
<evidence type="ECO:0000313" key="4">
    <source>
        <dbReference type="Proteomes" id="UP000245624"/>
    </source>
</evidence>
<accession>A0A317KYV4</accession>
<dbReference type="PRINTS" id="PR00991">
    <property type="entry name" value="6PFRUCTKNASE"/>
</dbReference>
<dbReference type="InterPro" id="IPR001345">
    <property type="entry name" value="PG/BPGM_mutase_AS"/>
</dbReference>
<dbReference type="InterPro" id="IPR013078">
    <property type="entry name" value="His_Pase_superF_clade-1"/>
</dbReference>
<dbReference type="RefSeq" id="WP_109983981.1">
    <property type="nucleotide sequence ID" value="NZ_JAJUIE010000009.1"/>
</dbReference>
<feature type="binding site" evidence="2">
    <location>
        <begin position="8"/>
        <end position="15"/>
    </location>
    <ligand>
        <name>substrate</name>
    </ligand>
</feature>
<dbReference type="Proteomes" id="UP000245624">
    <property type="component" value="Unassembled WGS sequence"/>
</dbReference>
<feature type="binding site" evidence="2">
    <location>
        <position position="58"/>
    </location>
    <ligand>
        <name>substrate</name>
    </ligand>
</feature>
<dbReference type="GO" id="GO:0005737">
    <property type="term" value="C:cytoplasm"/>
    <property type="evidence" value="ECO:0007669"/>
    <property type="project" value="TreeGrafter"/>
</dbReference>
<dbReference type="GO" id="GO:0005524">
    <property type="term" value="F:ATP binding"/>
    <property type="evidence" value="ECO:0007669"/>
    <property type="project" value="InterPro"/>
</dbReference>
<protein>
    <submittedName>
        <fullName evidence="3">Histidine phosphatase family protein</fullName>
    </submittedName>
</protein>
<feature type="active site" description="Proton donor/acceptor" evidence="1">
    <location>
        <position position="82"/>
    </location>
</feature>
<dbReference type="Pfam" id="PF00300">
    <property type="entry name" value="His_Phos_1"/>
    <property type="match status" value="1"/>
</dbReference>
<evidence type="ECO:0000256" key="1">
    <source>
        <dbReference type="PIRSR" id="PIRSR613078-1"/>
    </source>
</evidence>
<dbReference type="AlphaFoldDB" id="A0A317KYV4"/>
<name>A0A317KYV4_9BACI</name>
<dbReference type="SMART" id="SM00855">
    <property type="entry name" value="PGAM"/>
    <property type="match status" value="1"/>
</dbReference>
<dbReference type="OrthoDB" id="9782128at2"/>
<dbReference type="InterPro" id="IPR050275">
    <property type="entry name" value="PGM_Phosphatase"/>
</dbReference>
<evidence type="ECO:0000313" key="3">
    <source>
        <dbReference type="EMBL" id="PWU68264.1"/>
    </source>
</evidence>
<proteinExistence type="predicted"/>
<dbReference type="InterPro" id="IPR029033">
    <property type="entry name" value="His_PPase_superfam"/>
</dbReference>
<dbReference type="InterPro" id="IPR003094">
    <property type="entry name" value="6Pfruct_kin"/>
</dbReference>
<dbReference type="PANTHER" id="PTHR48100:SF59">
    <property type="entry name" value="ADENOSYLCOBALAMIN_ALPHA-RIBAZOLE PHOSPHATASE"/>
    <property type="match status" value="1"/>
</dbReference>
<gene>
    <name evidence="3" type="ORF">DLJ74_07365</name>
</gene>
<dbReference type="EMBL" id="QGTD01000008">
    <property type="protein sequence ID" value="PWU68264.1"/>
    <property type="molecule type" value="Genomic_DNA"/>
</dbReference>
<dbReference type="GO" id="GO:0016791">
    <property type="term" value="F:phosphatase activity"/>
    <property type="evidence" value="ECO:0007669"/>
    <property type="project" value="TreeGrafter"/>
</dbReference>
<reference evidence="3 4" key="1">
    <citation type="submission" date="2018-05" db="EMBL/GenBank/DDBJ databases">
        <title>Genomic analysis of Gracilibacillus dipsosauri DD1 reveals novel features of a salt-tolerant amylase.</title>
        <authorList>
            <person name="Deutch C.E."/>
            <person name="Yang S."/>
        </authorList>
    </citation>
    <scope>NUCLEOTIDE SEQUENCE [LARGE SCALE GENOMIC DNA]</scope>
    <source>
        <strain evidence="3 4">DD1</strain>
    </source>
</reference>
<dbReference type="SUPFAM" id="SSF53254">
    <property type="entry name" value="Phosphoglycerate mutase-like"/>
    <property type="match status" value="1"/>
</dbReference>
<dbReference type="CDD" id="cd07067">
    <property type="entry name" value="HP_PGM_like"/>
    <property type="match status" value="1"/>
</dbReference>
<organism evidence="3 4">
    <name type="scientific">Gracilibacillus dipsosauri</name>
    <dbReference type="NCBI Taxonomy" id="178340"/>
    <lineage>
        <taxon>Bacteria</taxon>
        <taxon>Bacillati</taxon>
        <taxon>Bacillota</taxon>
        <taxon>Bacilli</taxon>
        <taxon>Bacillales</taxon>
        <taxon>Bacillaceae</taxon>
        <taxon>Gracilibacillus</taxon>
    </lineage>
</organism>
<dbReference type="PROSITE" id="PS00175">
    <property type="entry name" value="PG_MUTASE"/>
    <property type="match status" value="1"/>
</dbReference>
<comment type="caution">
    <text evidence="3">The sequence shown here is derived from an EMBL/GenBank/DDBJ whole genome shotgun (WGS) entry which is preliminary data.</text>
</comment>
<evidence type="ECO:0000256" key="2">
    <source>
        <dbReference type="PIRSR" id="PIRSR613078-2"/>
    </source>
</evidence>
<sequence length="193" mass="21935">MTSVCLVRHGETDWNAQGKLQGKTDIPLNQNGIKQAEECRSYLQEFDWDLIISSPLKRAKSTAEIINQGLNIEHIVMAEFSERSFGDAEGMTFEERNNRYPDSKYPNIESRNALNKRVMVGIDHIIERYAGKKILLVAHGGVINTILSMFSEGEIGAGKTRLLNACISNIEYIQEKWQIHDYNQVNHLTPNNN</sequence>
<feature type="active site" description="Tele-phosphohistidine intermediate" evidence="1">
    <location>
        <position position="9"/>
    </location>
</feature>
<dbReference type="PANTHER" id="PTHR48100">
    <property type="entry name" value="BROAD-SPECIFICITY PHOSPHATASE YOR283W-RELATED"/>
    <property type="match status" value="1"/>
</dbReference>
<dbReference type="Gene3D" id="3.40.50.1240">
    <property type="entry name" value="Phosphoglycerate mutase-like"/>
    <property type="match status" value="1"/>
</dbReference>
<dbReference type="GO" id="GO:0006003">
    <property type="term" value="P:fructose 2,6-bisphosphate metabolic process"/>
    <property type="evidence" value="ECO:0007669"/>
    <property type="project" value="InterPro"/>
</dbReference>